<reference evidence="1 2" key="1">
    <citation type="journal article" date="2021" name="Elife">
        <title>Chloroplast acquisition without the gene transfer in kleptoplastic sea slugs, Plakobranchus ocellatus.</title>
        <authorList>
            <person name="Maeda T."/>
            <person name="Takahashi S."/>
            <person name="Yoshida T."/>
            <person name="Shimamura S."/>
            <person name="Takaki Y."/>
            <person name="Nagai Y."/>
            <person name="Toyoda A."/>
            <person name="Suzuki Y."/>
            <person name="Arimoto A."/>
            <person name="Ishii H."/>
            <person name="Satoh N."/>
            <person name="Nishiyama T."/>
            <person name="Hasebe M."/>
            <person name="Maruyama T."/>
            <person name="Minagawa J."/>
            <person name="Obokata J."/>
            <person name="Shigenobu S."/>
        </authorList>
    </citation>
    <scope>NUCLEOTIDE SEQUENCE [LARGE SCALE GENOMIC DNA]</scope>
</reference>
<dbReference type="AlphaFoldDB" id="A0AAV4AQY6"/>
<evidence type="ECO:0000313" key="1">
    <source>
        <dbReference type="EMBL" id="GFO08986.1"/>
    </source>
</evidence>
<comment type="caution">
    <text evidence="1">The sequence shown here is derived from an EMBL/GenBank/DDBJ whole genome shotgun (WGS) entry which is preliminary data.</text>
</comment>
<dbReference type="EMBL" id="BLXT01004027">
    <property type="protein sequence ID" value="GFO08986.1"/>
    <property type="molecule type" value="Genomic_DNA"/>
</dbReference>
<gene>
    <name evidence="1" type="ORF">PoB_003549100</name>
</gene>
<sequence>MQVTRKSRRESDNSMTIFNNIKCILTNSKISLKTRIRLRMVHSSIRMRMLDPNQGHRTATRGSGDVVHPENHESLMDKEKNNCRSNGHGWIQEIPSQHHQLKFFGHIISSGGLEKLLWRAKICGNKSRRRQSTKFTDILNKFATNEEGTSMSS</sequence>
<keyword evidence="2" id="KW-1185">Reference proteome</keyword>
<organism evidence="1 2">
    <name type="scientific">Plakobranchus ocellatus</name>
    <dbReference type="NCBI Taxonomy" id="259542"/>
    <lineage>
        <taxon>Eukaryota</taxon>
        <taxon>Metazoa</taxon>
        <taxon>Spiralia</taxon>
        <taxon>Lophotrochozoa</taxon>
        <taxon>Mollusca</taxon>
        <taxon>Gastropoda</taxon>
        <taxon>Heterobranchia</taxon>
        <taxon>Euthyneura</taxon>
        <taxon>Panpulmonata</taxon>
        <taxon>Sacoglossa</taxon>
        <taxon>Placobranchoidea</taxon>
        <taxon>Plakobranchidae</taxon>
        <taxon>Plakobranchus</taxon>
    </lineage>
</organism>
<evidence type="ECO:0000313" key="2">
    <source>
        <dbReference type="Proteomes" id="UP000735302"/>
    </source>
</evidence>
<proteinExistence type="predicted"/>
<protein>
    <submittedName>
        <fullName evidence="1">Uncharacterized protein</fullName>
    </submittedName>
</protein>
<dbReference type="Proteomes" id="UP000735302">
    <property type="component" value="Unassembled WGS sequence"/>
</dbReference>
<name>A0AAV4AQY6_9GAST</name>
<accession>A0AAV4AQY6</accession>